<dbReference type="Pfam" id="PF01569">
    <property type="entry name" value="PAP2"/>
    <property type="match status" value="1"/>
</dbReference>
<dbReference type="SUPFAM" id="SSF48317">
    <property type="entry name" value="Acid phosphatase/Vanadium-dependent haloperoxidase"/>
    <property type="match status" value="1"/>
</dbReference>
<dbReference type="PANTHER" id="PTHR14969">
    <property type="entry name" value="SPHINGOSINE-1-PHOSPHATE PHOSPHOHYDROLASE"/>
    <property type="match status" value="1"/>
</dbReference>
<dbReference type="Gene3D" id="1.20.144.10">
    <property type="entry name" value="Phosphatidic acid phosphatase type 2/haloperoxidase"/>
    <property type="match status" value="1"/>
</dbReference>
<evidence type="ECO:0000259" key="2">
    <source>
        <dbReference type="SMART" id="SM00014"/>
    </source>
</evidence>
<dbReference type="AlphaFoldDB" id="A0A840Y375"/>
<feature type="transmembrane region" description="Helical" evidence="1">
    <location>
        <begin position="30"/>
        <end position="50"/>
    </location>
</feature>
<reference evidence="3 4" key="1">
    <citation type="submission" date="2020-08" db="EMBL/GenBank/DDBJ databases">
        <title>Genomic Encyclopedia of Type Strains, Phase IV (KMG-IV): sequencing the most valuable type-strain genomes for metagenomic binning, comparative biology and taxonomic classification.</title>
        <authorList>
            <person name="Goeker M."/>
        </authorList>
    </citation>
    <scope>NUCLEOTIDE SEQUENCE [LARGE SCALE GENOMIC DNA]</scope>
    <source>
        <strain evidence="3 4">DSM 25622</strain>
    </source>
</reference>
<feature type="transmembrane region" description="Helical" evidence="1">
    <location>
        <begin position="120"/>
        <end position="141"/>
    </location>
</feature>
<feature type="transmembrane region" description="Helical" evidence="1">
    <location>
        <begin position="91"/>
        <end position="113"/>
    </location>
</feature>
<protein>
    <submittedName>
        <fullName evidence="3">Undecaprenyl-diphosphatase</fullName>
        <ecNumber evidence="3">3.6.1.27</ecNumber>
    </submittedName>
</protein>
<feature type="transmembrane region" description="Helical" evidence="1">
    <location>
        <begin position="192"/>
        <end position="212"/>
    </location>
</feature>
<feature type="transmembrane region" description="Helical" evidence="1">
    <location>
        <begin position="218"/>
        <end position="239"/>
    </location>
</feature>
<dbReference type="Proteomes" id="UP000580654">
    <property type="component" value="Unassembled WGS sequence"/>
</dbReference>
<dbReference type="PANTHER" id="PTHR14969:SF13">
    <property type="entry name" value="AT30094P"/>
    <property type="match status" value="1"/>
</dbReference>
<organism evidence="3 4">
    <name type="scientific">Muricoccus pecuniae</name>
    <dbReference type="NCBI Taxonomy" id="693023"/>
    <lineage>
        <taxon>Bacteria</taxon>
        <taxon>Pseudomonadati</taxon>
        <taxon>Pseudomonadota</taxon>
        <taxon>Alphaproteobacteria</taxon>
        <taxon>Acetobacterales</taxon>
        <taxon>Roseomonadaceae</taxon>
        <taxon>Muricoccus</taxon>
    </lineage>
</organism>
<proteinExistence type="predicted"/>
<sequence length="258" mass="27270">MRGEHRAPAPLRALARLAARRPHWLGPRDLARIAAFLLPVAAVLAFAGLAGEVLEGETLGFDRAILLALRNPADPADPIGPRWLEEVARDITGLGSHVILGGLTLGVAGYLALVRKRAAALLVLGSIGGGMAISALVKTVIGRPRPDLVPHAVEVYTASFPSGHAMLSAVTYLTLGAIIAQVEAGWRTRSYVLFLAVAITLLVGASRVYLGVHWPTDVLAGWCLGAAWALLCWLLALTLQHRGKVETPDTSGDETERG</sequence>
<keyword evidence="4" id="KW-1185">Reference proteome</keyword>
<dbReference type="GO" id="GO:0050380">
    <property type="term" value="F:undecaprenyl-diphosphatase activity"/>
    <property type="evidence" value="ECO:0007669"/>
    <property type="project" value="UniProtKB-EC"/>
</dbReference>
<keyword evidence="1" id="KW-1133">Transmembrane helix</keyword>
<name>A0A840Y375_9PROT</name>
<keyword evidence="1" id="KW-0472">Membrane</keyword>
<dbReference type="InterPro" id="IPR000326">
    <property type="entry name" value="PAP2/HPO"/>
</dbReference>
<evidence type="ECO:0000256" key="1">
    <source>
        <dbReference type="SAM" id="Phobius"/>
    </source>
</evidence>
<comment type="caution">
    <text evidence="3">The sequence shown here is derived from an EMBL/GenBank/DDBJ whole genome shotgun (WGS) entry which is preliminary data.</text>
</comment>
<dbReference type="EMBL" id="JACIJD010000015">
    <property type="protein sequence ID" value="MBB5695185.1"/>
    <property type="molecule type" value="Genomic_DNA"/>
</dbReference>
<dbReference type="SMART" id="SM00014">
    <property type="entry name" value="acidPPc"/>
    <property type="match status" value="1"/>
</dbReference>
<dbReference type="EC" id="3.6.1.27" evidence="3"/>
<gene>
    <name evidence="3" type="ORF">FHS87_003240</name>
</gene>
<dbReference type="CDD" id="cd03392">
    <property type="entry name" value="PAP2_like_2"/>
    <property type="match status" value="1"/>
</dbReference>
<feature type="transmembrane region" description="Helical" evidence="1">
    <location>
        <begin position="161"/>
        <end position="180"/>
    </location>
</feature>
<evidence type="ECO:0000313" key="3">
    <source>
        <dbReference type="EMBL" id="MBB5695185.1"/>
    </source>
</evidence>
<dbReference type="InterPro" id="IPR036938">
    <property type="entry name" value="PAP2/HPO_sf"/>
</dbReference>
<accession>A0A840Y375</accession>
<keyword evidence="3" id="KW-0378">Hydrolase</keyword>
<dbReference type="RefSeq" id="WP_312862022.1">
    <property type="nucleotide sequence ID" value="NZ_JACIJD010000015.1"/>
</dbReference>
<evidence type="ECO:0000313" key="4">
    <source>
        <dbReference type="Proteomes" id="UP000580654"/>
    </source>
</evidence>
<keyword evidence="1" id="KW-0812">Transmembrane</keyword>
<feature type="domain" description="Phosphatidic acid phosphatase type 2/haloperoxidase" evidence="2">
    <location>
        <begin position="119"/>
        <end position="233"/>
    </location>
</feature>